<feature type="transmembrane region" description="Helical" evidence="1">
    <location>
        <begin position="6"/>
        <end position="21"/>
    </location>
</feature>
<sequence length="97" mass="11156">MFDLQSVWLLMLIAMVMWLFWQTRKVAERARIAGKQYCQQHHLQLLSIAMSDWTVSVKSGLVVKVFFDLNYSADGLTAKKGEIIIANGKVEQISHWS</sequence>
<keyword evidence="1" id="KW-1133">Transmembrane helix</keyword>
<dbReference type="Pfam" id="PF11743">
    <property type="entry name" value="DUF3301"/>
    <property type="match status" value="1"/>
</dbReference>
<dbReference type="EMBL" id="CP072110">
    <property type="protein sequence ID" value="QTH64407.1"/>
    <property type="molecule type" value="Genomic_DNA"/>
</dbReference>
<proteinExistence type="predicted"/>
<keyword evidence="3" id="KW-1185">Reference proteome</keyword>
<keyword evidence="1" id="KW-0812">Transmembrane</keyword>
<evidence type="ECO:0000313" key="2">
    <source>
        <dbReference type="EMBL" id="QTH64407.1"/>
    </source>
</evidence>
<gene>
    <name evidence="2" type="ORF">J1N51_02655</name>
</gene>
<dbReference type="KEGG" id="psym:J1N51_02655"/>
<dbReference type="AlphaFoldDB" id="A0A975HIN2"/>
<accession>A0A975HIN2</accession>
<keyword evidence="1" id="KW-0472">Membrane</keyword>
<dbReference type="RefSeq" id="WP_208832462.1">
    <property type="nucleotide sequence ID" value="NZ_CP072110.1"/>
</dbReference>
<name>A0A975HIN2_9GAMM</name>
<protein>
    <submittedName>
        <fullName evidence="2">DUF3301 domain-containing protein</fullName>
    </submittedName>
</protein>
<organism evidence="2 3">
    <name type="scientific">Psychrosphaera ytuae</name>
    <dbReference type="NCBI Taxonomy" id="2820710"/>
    <lineage>
        <taxon>Bacteria</taxon>
        <taxon>Pseudomonadati</taxon>
        <taxon>Pseudomonadota</taxon>
        <taxon>Gammaproteobacteria</taxon>
        <taxon>Alteromonadales</taxon>
        <taxon>Pseudoalteromonadaceae</taxon>
        <taxon>Psychrosphaera</taxon>
    </lineage>
</organism>
<reference evidence="2" key="1">
    <citation type="submission" date="2021-03" db="EMBL/GenBank/DDBJ databases">
        <title>Description of Psychrosphaera ytuae sp. nov. isolated from deep sea sediment of South China Sea.</title>
        <authorList>
            <person name="Zhang J."/>
            <person name="Xu X.-D."/>
        </authorList>
    </citation>
    <scope>NUCLEOTIDE SEQUENCE</scope>
    <source>
        <strain evidence="2">MTZ26</strain>
    </source>
</reference>
<dbReference type="InterPro" id="IPR021732">
    <property type="entry name" value="DUF3301"/>
</dbReference>
<dbReference type="Proteomes" id="UP000682739">
    <property type="component" value="Chromosome"/>
</dbReference>
<evidence type="ECO:0000256" key="1">
    <source>
        <dbReference type="SAM" id="Phobius"/>
    </source>
</evidence>
<evidence type="ECO:0000313" key="3">
    <source>
        <dbReference type="Proteomes" id="UP000682739"/>
    </source>
</evidence>